<evidence type="ECO:0000313" key="5">
    <source>
        <dbReference type="Proteomes" id="UP000037507"/>
    </source>
</evidence>
<dbReference type="OrthoDB" id="8595358at2"/>
<keyword evidence="2" id="KW-0012">Acyltransferase</keyword>
<dbReference type="InterPro" id="IPR050832">
    <property type="entry name" value="Bact_Acetyltransf"/>
</dbReference>
<gene>
    <name evidence="4" type="ORF">H663_018640</name>
</gene>
<organism evidence="4 5">
    <name type="scientific">Limnohabitans planktonicus II-D5</name>
    <dbReference type="NCBI Taxonomy" id="1293045"/>
    <lineage>
        <taxon>Bacteria</taxon>
        <taxon>Pseudomonadati</taxon>
        <taxon>Pseudomonadota</taxon>
        <taxon>Betaproteobacteria</taxon>
        <taxon>Burkholderiales</taxon>
        <taxon>Comamonadaceae</taxon>
        <taxon>Limnohabitans</taxon>
    </lineage>
</organism>
<dbReference type="CDD" id="cd04301">
    <property type="entry name" value="NAT_SF"/>
    <property type="match status" value="1"/>
</dbReference>
<dbReference type="Pfam" id="PF00583">
    <property type="entry name" value="Acetyltransf_1"/>
    <property type="match status" value="1"/>
</dbReference>
<dbReference type="Proteomes" id="UP000037507">
    <property type="component" value="Unassembled WGS sequence"/>
</dbReference>
<dbReference type="STRING" id="1293045.H663_10675"/>
<dbReference type="PANTHER" id="PTHR43877:SF2">
    <property type="entry name" value="AMINOALKYLPHOSPHONATE N-ACETYLTRANSFERASE-RELATED"/>
    <property type="match status" value="1"/>
</dbReference>
<keyword evidence="5" id="KW-1185">Reference proteome</keyword>
<comment type="caution">
    <text evidence="4">The sequence shown here is derived from an EMBL/GenBank/DDBJ whole genome shotgun (WGS) entry which is preliminary data.</text>
</comment>
<evidence type="ECO:0000259" key="3">
    <source>
        <dbReference type="PROSITE" id="PS51186"/>
    </source>
</evidence>
<proteinExistence type="predicted"/>
<dbReference type="RefSeq" id="WP_053172854.1">
    <property type="nucleotide sequence ID" value="NZ_LFYT02000038.1"/>
</dbReference>
<dbReference type="PROSITE" id="PS51186">
    <property type="entry name" value="GNAT"/>
    <property type="match status" value="1"/>
</dbReference>
<evidence type="ECO:0000256" key="1">
    <source>
        <dbReference type="ARBA" id="ARBA00022679"/>
    </source>
</evidence>
<dbReference type="EMBL" id="LFYT02000038">
    <property type="protein sequence ID" value="PVE41134.1"/>
    <property type="molecule type" value="Genomic_DNA"/>
</dbReference>
<dbReference type="AlphaFoldDB" id="A0A2T7U8Y4"/>
<sequence length="179" mass="20446">MLIRHAEPEDARAVAEIHVEAWQVAYADIFPQEFLKSLTVASRQAFWAQFLKEKQGHLQVAIDGVRLLGWINTGPCRDQDAAKGDAEIWALYASPAVWSTGVGRQLWWAAQTTMREQAFRRCCLWVLAQNTRAMRFYQAAGFERDVVPAKTMELGGVKVEEIRLFCNLQVQEPHRTSDR</sequence>
<dbReference type="InterPro" id="IPR016181">
    <property type="entry name" value="Acyl_CoA_acyltransferase"/>
</dbReference>
<accession>A0A2T7U8Y4</accession>
<evidence type="ECO:0000313" key="4">
    <source>
        <dbReference type="EMBL" id="PVE41134.1"/>
    </source>
</evidence>
<protein>
    <submittedName>
        <fullName evidence="4">GNAT family N-acetyltransferase</fullName>
    </submittedName>
</protein>
<feature type="domain" description="N-acetyltransferase" evidence="3">
    <location>
        <begin position="1"/>
        <end position="169"/>
    </location>
</feature>
<dbReference type="SUPFAM" id="SSF55729">
    <property type="entry name" value="Acyl-CoA N-acyltransferases (Nat)"/>
    <property type="match status" value="1"/>
</dbReference>
<dbReference type="Gene3D" id="3.40.630.30">
    <property type="match status" value="1"/>
</dbReference>
<name>A0A2T7U8Y4_9BURK</name>
<dbReference type="GO" id="GO:0016747">
    <property type="term" value="F:acyltransferase activity, transferring groups other than amino-acyl groups"/>
    <property type="evidence" value="ECO:0007669"/>
    <property type="project" value="InterPro"/>
</dbReference>
<dbReference type="InterPro" id="IPR000182">
    <property type="entry name" value="GNAT_dom"/>
</dbReference>
<keyword evidence="1" id="KW-0808">Transferase</keyword>
<reference evidence="4" key="1">
    <citation type="submission" date="2017-04" db="EMBL/GenBank/DDBJ databases">
        <title>Unexpected and diverse lifestyles within the genus Limnohabitans.</title>
        <authorList>
            <person name="Kasalicky V."/>
            <person name="Mehrshad M."/>
            <person name="Andrei S.-A."/>
            <person name="Salcher M."/>
            <person name="Kratochvilova H."/>
            <person name="Simek K."/>
            <person name="Ghai R."/>
        </authorList>
    </citation>
    <scope>NUCLEOTIDE SEQUENCE [LARGE SCALE GENOMIC DNA]</scope>
    <source>
        <strain evidence="4">II-D5</strain>
    </source>
</reference>
<dbReference type="PANTHER" id="PTHR43877">
    <property type="entry name" value="AMINOALKYLPHOSPHONATE N-ACETYLTRANSFERASE-RELATED-RELATED"/>
    <property type="match status" value="1"/>
</dbReference>
<evidence type="ECO:0000256" key="2">
    <source>
        <dbReference type="ARBA" id="ARBA00023315"/>
    </source>
</evidence>